<evidence type="ECO:0000313" key="1">
    <source>
        <dbReference type="EMBL" id="KEZ42512.1"/>
    </source>
</evidence>
<dbReference type="GeneID" id="27724799"/>
<dbReference type="OrthoDB" id="3643156at2759"/>
<dbReference type="HOGENOM" id="CLU_1321573_0_0_1"/>
<reference evidence="1 2" key="1">
    <citation type="journal article" date="2014" name="Genome Announc.">
        <title>Draft genome sequence of the pathogenic fungus Scedosporium apiospermum.</title>
        <authorList>
            <person name="Vandeputte P."/>
            <person name="Ghamrawi S."/>
            <person name="Rechenmann M."/>
            <person name="Iltis A."/>
            <person name="Giraud S."/>
            <person name="Fleury M."/>
            <person name="Thornton C."/>
            <person name="Delhaes L."/>
            <person name="Meyer W."/>
            <person name="Papon N."/>
            <person name="Bouchara J.P."/>
        </authorList>
    </citation>
    <scope>NUCLEOTIDE SEQUENCE [LARGE SCALE GENOMIC DNA]</scope>
    <source>
        <strain evidence="1 2">IHEM 14462</strain>
    </source>
</reference>
<protein>
    <submittedName>
        <fullName evidence="1">Uncharacterized protein</fullName>
    </submittedName>
</protein>
<dbReference type="KEGG" id="sapo:SAPIO_CDS5727"/>
<dbReference type="AlphaFoldDB" id="A0A084G5A0"/>
<dbReference type="VEuPathDB" id="FungiDB:SAPIO_CDS5727"/>
<sequence length="208" mass="22703">MVSQLKKASEATLGAGIDGYGVSITAPWQTFWKDHNQWDSDINNALWVNDLSPWAPESDDPVYLGEVRAALAASGRWLCQPYGRYNFEVVPDIRDYIYYIRPIVLVAGEAADNPEFLSIVRDVAAELPDILPGTDPEDKKLVGSAGGSAELVILEDPGFGPAKGAALWSRLKVEASGYCETAQGCEMPIANQQDEDENSRAEETRIIA</sequence>
<dbReference type="EMBL" id="JOWA01000099">
    <property type="protein sequence ID" value="KEZ42512.1"/>
    <property type="molecule type" value="Genomic_DNA"/>
</dbReference>
<dbReference type="RefSeq" id="XP_016642311.1">
    <property type="nucleotide sequence ID" value="XM_016787996.1"/>
</dbReference>
<keyword evidence="2" id="KW-1185">Reference proteome</keyword>
<proteinExistence type="predicted"/>
<comment type="caution">
    <text evidence="1">The sequence shown here is derived from an EMBL/GenBank/DDBJ whole genome shotgun (WGS) entry which is preliminary data.</text>
</comment>
<name>A0A084G5A0_PSEDA</name>
<gene>
    <name evidence="1" type="ORF">SAPIO_CDS5727</name>
</gene>
<dbReference type="Proteomes" id="UP000028545">
    <property type="component" value="Unassembled WGS sequence"/>
</dbReference>
<organism evidence="1 2">
    <name type="scientific">Pseudallescheria apiosperma</name>
    <name type="common">Scedosporium apiospermum</name>
    <dbReference type="NCBI Taxonomy" id="563466"/>
    <lineage>
        <taxon>Eukaryota</taxon>
        <taxon>Fungi</taxon>
        <taxon>Dikarya</taxon>
        <taxon>Ascomycota</taxon>
        <taxon>Pezizomycotina</taxon>
        <taxon>Sordariomycetes</taxon>
        <taxon>Hypocreomycetidae</taxon>
        <taxon>Microascales</taxon>
        <taxon>Microascaceae</taxon>
        <taxon>Scedosporium</taxon>
    </lineage>
</organism>
<evidence type="ECO:0000313" key="2">
    <source>
        <dbReference type="Proteomes" id="UP000028545"/>
    </source>
</evidence>
<accession>A0A084G5A0</accession>